<dbReference type="EMBL" id="CAUJNA010000549">
    <property type="protein sequence ID" value="CAJ1378519.1"/>
    <property type="molecule type" value="Genomic_DNA"/>
</dbReference>
<feature type="chain" id="PRO_5041291945" description="Secreted protein" evidence="1">
    <location>
        <begin position="24"/>
        <end position="229"/>
    </location>
</feature>
<proteinExistence type="predicted"/>
<organism evidence="2 3">
    <name type="scientific">Effrenium voratum</name>
    <dbReference type="NCBI Taxonomy" id="2562239"/>
    <lineage>
        <taxon>Eukaryota</taxon>
        <taxon>Sar</taxon>
        <taxon>Alveolata</taxon>
        <taxon>Dinophyceae</taxon>
        <taxon>Suessiales</taxon>
        <taxon>Symbiodiniaceae</taxon>
        <taxon>Effrenium</taxon>
    </lineage>
</organism>
<dbReference type="AlphaFoldDB" id="A0AA36I1P3"/>
<name>A0AA36I1P3_9DINO</name>
<keyword evidence="1" id="KW-0732">Signal</keyword>
<gene>
    <name evidence="2" type="ORF">EVOR1521_LOCUS7039</name>
</gene>
<sequence>MSKICAALLLSFGGLVLSKRAKGVDGGKLDVGKDDILSLDDVAPRSMAEVGESLEVNASRAEDVECFCINPYIYADLDPYIYPNLDDEDYRGESAWGRCVGDHGARYGPHAFRCNEICEDKRKFVHFEGSAQTLSFCGNENGGLTEPIECQCLDGLETFQNQENKKIAQKRYRKGTIDNPNTLWMLKVKHTFSRRGKANGNLKDCYVHCPDTCRSAQMVIAGCAMPVHA</sequence>
<dbReference type="Proteomes" id="UP001178507">
    <property type="component" value="Unassembled WGS sequence"/>
</dbReference>
<evidence type="ECO:0000313" key="2">
    <source>
        <dbReference type="EMBL" id="CAJ1378519.1"/>
    </source>
</evidence>
<comment type="caution">
    <text evidence="2">The sequence shown here is derived from an EMBL/GenBank/DDBJ whole genome shotgun (WGS) entry which is preliminary data.</text>
</comment>
<feature type="signal peptide" evidence="1">
    <location>
        <begin position="1"/>
        <end position="23"/>
    </location>
</feature>
<evidence type="ECO:0000313" key="3">
    <source>
        <dbReference type="Proteomes" id="UP001178507"/>
    </source>
</evidence>
<protein>
    <recommendedName>
        <fullName evidence="4">Secreted protein</fullName>
    </recommendedName>
</protein>
<evidence type="ECO:0008006" key="4">
    <source>
        <dbReference type="Google" id="ProtNLM"/>
    </source>
</evidence>
<evidence type="ECO:0000256" key="1">
    <source>
        <dbReference type="SAM" id="SignalP"/>
    </source>
</evidence>
<accession>A0AA36I1P3</accession>
<reference evidence="2" key="1">
    <citation type="submission" date="2023-08" db="EMBL/GenBank/DDBJ databases">
        <authorList>
            <person name="Chen Y."/>
            <person name="Shah S."/>
            <person name="Dougan E. K."/>
            <person name="Thang M."/>
            <person name="Chan C."/>
        </authorList>
    </citation>
    <scope>NUCLEOTIDE SEQUENCE</scope>
</reference>
<keyword evidence="3" id="KW-1185">Reference proteome</keyword>